<proteinExistence type="predicted"/>
<accession>A0A8C0E8H5</accession>
<dbReference type="Gene3D" id="3.10.20.90">
    <property type="entry name" value="Phosphatidylinositol 3-kinase Catalytic Subunit, Chain A, domain 1"/>
    <property type="match status" value="1"/>
</dbReference>
<feature type="signal peptide" evidence="1">
    <location>
        <begin position="1"/>
        <end position="23"/>
    </location>
</feature>
<dbReference type="InterPro" id="IPR029071">
    <property type="entry name" value="Ubiquitin-like_domsf"/>
</dbReference>
<sequence>MRGTLSLLHRCRLPLLLLGCCLRAPSVRISFLSCEAAAEGTAALATAEEKPKEGVKTENNDHINLKVAEQDGSVVLFKIKRHTPLSKLRKPIVNDRACQ</sequence>
<dbReference type="AlphaFoldDB" id="A0A8C0E8H5"/>
<reference evidence="2" key="1">
    <citation type="submission" date="2023-09" db="UniProtKB">
        <authorList>
            <consortium name="Ensembl"/>
        </authorList>
    </citation>
    <scope>IDENTIFICATION</scope>
</reference>
<dbReference type="PANTHER" id="PTHR10562">
    <property type="entry name" value="SMALL UBIQUITIN-RELATED MODIFIER"/>
    <property type="match status" value="1"/>
</dbReference>
<keyword evidence="1" id="KW-0732">Signal</keyword>
<dbReference type="Ensembl" id="ENSBMST00010034040.1">
    <property type="protein sequence ID" value="ENSBMSP00010030958.1"/>
    <property type="gene ID" value="ENSBMSG00010022352.1"/>
</dbReference>
<dbReference type="SUPFAM" id="SSF54236">
    <property type="entry name" value="Ubiquitin-like"/>
    <property type="match status" value="1"/>
</dbReference>
<evidence type="ECO:0000256" key="1">
    <source>
        <dbReference type="SAM" id="SignalP"/>
    </source>
</evidence>
<dbReference type="GeneTree" id="ENSGT00940000169203"/>
<organism evidence="2">
    <name type="scientific">Balaenoptera musculus</name>
    <name type="common">Blue whale</name>
    <dbReference type="NCBI Taxonomy" id="9771"/>
    <lineage>
        <taxon>Eukaryota</taxon>
        <taxon>Metazoa</taxon>
        <taxon>Chordata</taxon>
        <taxon>Craniata</taxon>
        <taxon>Vertebrata</taxon>
        <taxon>Euteleostomi</taxon>
        <taxon>Mammalia</taxon>
        <taxon>Eutheria</taxon>
        <taxon>Laurasiatheria</taxon>
        <taxon>Artiodactyla</taxon>
        <taxon>Whippomorpha</taxon>
        <taxon>Cetacea</taxon>
        <taxon>Mysticeti</taxon>
        <taxon>Balaenopteridae</taxon>
        <taxon>Balaenoptera</taxon>
    </lineage>
</organism>
<name>A0A8C0E8H5_BALMU</name>
<protein>
    <submittedName>
        <fullName evidence="2">Uncharacterized protein</fullName>
    </submittedName>
</protein>
<evidence type="ECO:0000313" key="2">
    <source>
        <dbReference type="Ensembl" id="ENSBMSP00010030958.1"/>
    </source>
</evidence>
<feature type="chain" id="PRO_5034113314" evidence="1">
    <location>
        <begin position="24"/>
        <end position="99"/>
    </location>
</feature>